<sequence length="77" mass="8833">MTQLLEEAIKQIKQLPETEQDIIARLILNALENNLAEKNLSVIDESHTWTEEDQLDITSFSLQYAASIFPESEEITQ</sequence>
<evidence type="ECO:0000313" key="1">
    <source>
        <dbReference type="EMBL" id="MBD2277073.1"/>
    </source>
</evidence>
<dbReference type="EMBL" id="JACJQT010000003">
    <property type="protein sequence ID" value="MBD2277073.1"/>
    <property type="molecule type" value="Genomic_DNA"/>
</dbReference>
<reference evidence="1 2" key="1">
    <citation type="journal article" date="2020" name="ISME J.">
        <title>Comparative genomics reveals insights into cyanobacterial evolution and habitat adaptation.</title>
        <authorList>
            <person name="Chen M.Y."/>
            <person name="Teng W.K."/>
            <person name="Zhao L."/>
            <person name="Hu C.X."/>
            <person name="Zhou Y.K."/>
            <person name="Han B.P."/>
            <person name="Song L.R."/>
            <person name="Shu W.S."/>
        </authorList>
    </citation>
    <scope>NUCLEOTIDE SEQUENCE [LARGE SCALE GENOMIC DNA]</scope>
    <source>
        <strain evidence="1 2">FACHB-1040</strain>
    </source>
</reference>
<evidence type="ECO:0000313" key="2">
    <source>
        <dbReference type="Proteomes" id="UP000606721"/>
    </source>
</evidence>
<comment type="caution">
    <text evidence="1">The sequence shown here is derived from an EMBL/GenBank/DDBJ whole genome shotgun (WGS) entry which is preliminary data.</text>
</comment>
<accession>A0ABR8BQ76</accession>
<dbReference type="RefSeq" id="WP_027404956.1">
    <property type="nucleotide sequence ID" value="NZ_JACJQT010000003.1"/>
</dbReference>
<name>A0ABR8BQ76_APHFL</name>
<proteinExistence type="predicted"/>
<dbReference type="Proteomes" id="UP000606721">
    <property type="component" value="Unassembled WGS sequence"/>
</dbReference>
<protein>
    <submittedName>
        <fullName evidence="1">Uncharacterized protein</fullName>
    </submittedName>
</protein>
<keyword evidence="2" id="KW-1185">Reference proteome</keyword>
<gene>
    <name evidence="1" type="ORF">H6F99_01680</name>
</gene>
<organism evidence="1 2">
    <name type="scientific">Aphanizomenon flos-aquae FACHB-1040</name>
    <dbReference type="NCBI Taxonomy" id="2692887"/>
    <lineage>
        <taxon>Bacteria</taxon>
        <taxon>Bacillati</taxon>
        <taxon>Cyanobacteriota</taxon>
        <taxon>Cyanophyceae</taxon>
        <taxon>Nostocales</taxon>
        <taxon>Aphanizomenonaceae</taxon>
        <taxon>Aphanizomenon</taxon>
    </lineage>
</organism>